<evidence type="ECO:0000259" key="3">
    <source>
        <dbReference type="PROSITE" id="PS50127"/>
    </source>
</evidence>
<feature type="domain" description="UBC core" evidence="3">
    <location>
        <begin position="33"/>
        <end position="193"/>
    </location>
</feature>
<accession>A0A2U1NJ17</accession>
<protein>
    <submittedName>
        <fullName evidence="4">Ubiquitin-conjugating enzyme/RWD-like protein</fullName>
    </submittedName>
</protein>
<evidence type="ECO:0000256" key="1">
    <source>
        <dbReference type="ARBA" id="ARBA00022679"/>
    </source>
</evidence>
<dbReference type="AlphaFoldDB" id="A0A2U1NJ17"/>
<evidence type="ECO:0000313" key="4">
    <source>
        <dbReference type="EMBL" id="PWA73499.1"/>
    </source>
</evidence>
<keyword evidence="1" id="KW-0808">Transferase</keyword>
<proteinExistence type="predicted"/>
<dbReference type="InterPro" id="IPR000608">
    <property type="entry name" value="UBC"/>
</dbReference>
<keyword evidence="2" id="KW-0833">Ubl conjugation pathway</keyword>
<dbReference type="SUPFAM" id="SSF54495">
    <property type="entry name" value="UBC-like"/>
    <property type="match status" value="1"/>
</dbReference>
<dbReference type="SMART" id="SM00212">
    <property type="entry name" value="UBCc"/>
    <property type="match status" value="1"/>
</dbReference>
<keyword evidence="5" id="KW-1185">Reference proteome</keyword>
<dbReference type="PANTHER" id="PTHR46116:SF41">
    <property type="entry name" value="UBIQUITIN-CONJUGATING ENZYME E2 25-RELATED"/>
    <property type="match status" value="1"/>
</dbReference>
<dbReference type="InterPro" id="IPR016135">
    <property type="entry name" value="UBQ-conjugating_enzyme/RWD"/>
</dbReference>
<comment type="caution">
    <text evidence="4">The sequence shown here is derived from an EMBL/GenBank/DDBJ whole genome shotgun (WGS) entry which is preliminary data.</text>
</comment>
<dbReference type="Gene3D" id="3.10.110.10">
    <property type="entry name" value="Ubiquitin Conjugating Enzyme"/>
    <property type="match status" value="1"/>
</dbReference>
<dbReference type="OrthoDB" id="47801at2759"/>
<evidence type="ECO:0000313" key="5">
    <source>
        <dbReference type="Proteomes" id="UP000245207"/>
    </source>
</evidence>
<dbReference type="PANTHER" id="PTHR46116">
    <property type="entry name" value="(E3-INDEPENDENT) E2 UBIQUITIN-CONJUGATING ENZYME"/>
    <property type="match status" value="1"/>
</dbReference>
<evidence type="ECO:0000256" key="2">
    <source>
        <dbReference type="ARBA" id="ARBA00022786"/>
    </source>
</evidence>
<dbReference type="STRING" id="35608.A0A2U1NJ17"/>
<reference evidence="4 5" key="1">
    <citation type="journal article" date="2018" name="Mol. Plant">
        <title>The genome of Artemisia annua provides insight into the evolution of Asteraceae family and artemisinin biosynthesis.</title>
        <authorList>
            <person name="Shen Q."/>
            <person name="Zhang L."/>
            <person name="Liao Z."/>
            <person name="Wang S."/>
            <person name="Yan T."/>
            <person name="Shi P."/>
            <person name="Liu M."/>
            <person name="Fu X."/>
            <person name="Pan Q."/>
            <person name="Wang Y."/>
            <person name="Lv Z."/>
            <person name="Lu X."/>
            <person name="Zhang F."/>
            <person name="Jiang W."/>
            <person name="Ma Y."/>
            <person name="Chen M."/>
            <person name="Hao X."/>
            <person name="Li L."/>
            <person name="Tang Y."/>
            <person name="Lv G."/>
            <person name="Zhou Y."/>
            <person name="Sun X."/>
            <person name="Brodelius P.E."/>
            <person name="Rose J.K.C."/>
            <person name="Tang K."/>
        </authorList>
    </citation>
    <scope>NUCLEOTIDE SEQUENCE [LARGE SCALE GENOMIC DNA]</scope>
    <source>
        <strain evidence="5">cv. Huhao1</strain>
        <tissue evidence="4">Leaf</tissue>
    </source>
</reference>
<dbReference type="EMBL" id="PKPP01002730">
    <property type="protein sequence ID" value="PWA73499.1"/>
    <property type="molecule type" value="Genomic_DNA"/>
</dbReference>
<dbReference type="PROSITE" id="PS50127">
    <property type="entry name" value="UBC_2"/>
    <property type="match status" value="1"/>
</dbReference>
<sequence>MYQKFQKFGFAVDHSDHFFSAEDSAMNKPPTKDWTDRICAERTLLKQCLPQTEIFVRVYKDRLDLLRALIIGPDGTPYHNGLFIFDVCFPSTYPSRPPLVHYRSGGLSINPNMNKFGEVRLSLPKTTGGQEDMWIPSTSTMFHLLLSIQNKIFNKEPLFNDITYACMRGSLCGDQSSLVYKESVFIKTLKTMVNTMNKPPKNFENFVVWYYRDHVRDILMACKKETDLVTLKNDLDSSCTTLLVAAFKKIGAVKELEEFFVDEKEKPTFI</sequence>
<dbReference type="Pfam" id="PF00179">
    <property type="entry name" value="UQ_con"/>
    <property type="match status" value="1"/>
</dbReference>
<organism evidence="4 5">
    <name type="scientific">Artemisia annua</name>
    <name type="common">Sweet wormwood</name>
    <dbReference type="NCBI Taxonomy" id="35608"/>
    <lineage>
        <taxon>Eukaryota</taxon>
        <taxon>Viridiplantae</taxon>
        <taxon>Streptophyta</taxon>
        <taxon>Embryophyta</taxon>
        <taxon>Tracheophyta</taxon>
        <taxon>Spermatophyta</taxon>
        <taxon>Magnoliopsida</taxon>
        <taxon>eudicotyledons</taxon>
        <taxon>Gunneridae</taxon>
        <taxon>Pentapetalae</taxon>
        <taxon>asterids</taxon>
        <taxon>campanulids</taxon>
        <taxon>Asterales</taxon>
        <taxon>Asteraceae</taxon>
        <taxon>Asteroideae</taxon>
        <taxon>Anthemideae</taxon>
        <taxon>Artemisiinae</taxon>
        <taxon>Artemisia</taxon>
    </lineage>
</organism>
<name>A0A2U1NJ17_ARTAN</name>
<gene>
    <name evidence="4" type="ORF">CTI12_AA258800</name>
</gene>
<dbReference type="GO" id="GO:0061631">
    <property type="term" value="F:ubiquitin conjugating enzyme activity"/>
    <property type="evidence" value="ECO:0007669"/>
    <property type="project" value="TreeGrafter"/>
</dbReference>
<dbReference type="Proteomes" id="UP000245207">
    <property type="component" value="Unassembled WGS sequence"/>
</dbReference>